<evidence type="ECO:0000259" key="5">
    <source>
        <dbReference type="PROSITE" id="PS50122"/>
    </source>
</evidence>
<gene>
    <name evidence="6" type="ordered locus">Mycch_2703</name>
</gene>
<dbReference type="eggNOG" id="COG2201">
    <property type="taxonomic scope" value="Bacteria"/>
</dbReference>
<dbReference type="KEGG" id="mcb:Mycch_2703"/>
<evidence type="ECO:0000256" key="3">
    <source>
        <dbReference type="ARBA" id="ARBA00048267"/>
    </source>
</evidence>
<dbReference type="GO" id="GO:0000156">
    <property type="term" value="F:phosphorelay response regulator activity"/>
    <property type="evidence" value="ECO:0007669"/>
    <property type="project" value="InterPro"/>
</dbReference>
<evidence type="ECO:0000256" key="1">
    <source>
        <dbReference type="ARBA" id="ARBA00022801"/>
    </source>
</evidence>
<dbReference type="STRING" id="710421.Mycch_2703"/>
<accession>I4BJK9</accession>
<dbReference type="GO" id="GO:0005737">
    <property type="term" value="C:cytoplasm"/>
    <property type="evidence" value="ECO:0007669"/>
    <property type="project" value="InterPro"/>
</dbReference>
<reference evidence="6 7" key="1">
    <citation type="submission" date="2012-06" db="EMBL/GenBank/DDBJ databases">
        <title>Complete sequence of chromosome of Mycobacterium chubuense NBB4.</title>
        <authorList>
            <consortium name="US DOE Joint Genome Institute"/>
            <person name="Lucas S."/>
            <person name="Han J."/>
            <person name="Lapidus A."/>
            <person name="Cheng J.-F."/>
            <person name="Goodwin L."/>
            <person name="Pitluck S."/>
            <person name="Peters L."/>
            <person name="Mikhailova N."/>
            <person name="Teshima H."/>
            <person name="Detter J.C."/>
            <person name="Han C."/>
            <person name="Tapia R."/>
            <person name="Land M."/>
            <person name="Hauser L."/>
            <person name="Kyrpides N."/>
            <person name="Ivanova N."/>
            <person name="Pagani I."/>
            <person name="Mattes T."/>
            <person name="Holmes A."/>
            <person name="Rutledge P."/>
            <person name="Paulsen I."/>
            <person name="Coleman N."/>
            <person name="Woyke T."/>
        </authorList>
    </citation>
    <scope>NUCLEOTIDE SEQUENCE [LARGE SCALE GENOMIC DNA]</scope>
    <source>
        <strain evidence="6 7">NBB4</strain>
    </source>
</reference>
<dbReference type="EC" id="3.1.1.61" evidence="2"/>
<feature type="active site" evidence="4">
    <location>
        <position position="46"/>
    </location>
</feature>
<dbReference type="PANTHER" id="PTHR42872:SF6">
    <property type="entry name" value="PROTEIN-GLUTAMATE METHYLESTERASE_PROTEIN-GLUTAMINE GLUTAMINASE"/>
    <property type="match status" value="1"/>
</dbReference>
<dbReference type="PATRIC" id="fig|710421.3.peg.2689"/>
<feature type="domain" description="CheB-type methylesterase" evidence="5">
    <location>
        <begin position="6"/>
        <end position="196"/>
    </location>
</feature>
<dbReference type="PANTHER" id="PTHR42872">
    <property type="entry name" value="PROTEIN-GLUTAMATE METHYLESTERASE/PROTEIN-GLUTAMINE GLUTAMINASE"/>
    <property type="match status" value="1"/>
</dbReference>
<dbReference type="EMBL" id="CP003053">
    <property type="protein sequence ID" value="AFM17466.1"/>
    <property type="molecule type" value="Genomic_DNA"/>
</dbReference>
<dbReference type="InterPro" id="IPR000673">
    <property type="entry name" value="Sig_transdc_resp-reg_Me-estase"/>
</dbReference>
<dbReference type="PROSITE" id="PS50122">
    <property type="entry name" value="CHEB"/>
    <property type="match status" value="1"/>
</dbReference>
<evidence type="ECO:0000256" key="4">
    <source>
        <dbReference type="PROSITE-ProRule" id="PRU00050"/>
    </source>
</evidence>
<dbReference type="InterPro" id="IPR035909">
    <property type="entry name" value="CheB_C"/>
</dbReference>
<dbReference type="Gene3D" id="3.40.50.180">
    <property type="entry name" value="Methylesterase CheB, C-terminal domain"/>
    <property type="match status" value="1"/>
</dbReference>
<feature type="active site" evidence="4">
    <location>
        <position position="138"/>
    </location>
</feature>
<dbReference type="InterPro" id="IPR011247">
    <property type="entry name" value="Chemotax_prot-Glu_Me-esterase"/>
</dbReference>
<dbReference type="SUPFAM" id="SSF52738">
    <property type="entry name" value="Methylesterase CheB, C-terminal domain"/>
    <property type="match status" value="1"/>
</dbReference>
<keyword evidence="1 4" id="KW-0378">Hydrolase</keyword>
<dbReference type="PIRSF" id="PIRSF036461">
    <property type="entry name" value="Chmtx_methlestr"/>
    <property type="match status" value="1"/>
</dbReference>
<dbReference type="GO" id="GO:0008984">
    <property type="term" value="F:protein-glutamate methylesterase activity"/>
    <property type="evidence" value="ECO:0007669"/>
    <property type="project" value="UniProtKB-EC"/>
</dbReference>
<feature type="active site" evidence="4">
    <location>
        <position position="19"/>
    </location>
</feature>
<evidence type="ECO:0000313" key="7">
    <source>
        <dbReference type="Proteomes" id="UP000006057"/>
    </source>
</evidence>
<keyword evidence="4" id="KW-0145">Chemotaxis</keyword>
<dbReference type="Pfam" id="PF01339">
    <property type="entry name" value="CheB_methylest"/>
    <property type="match status" value="1"/>
</dbReference>
<dbReference type="Proteomes" id="UP000006057">
    <property type="component" value="Chromosome"/>
</dbReference>
<dbReference type="CDD" id="cd16433">
    <property type="entry name" value="CheB"/>
    <property type="match status" value="1"/>
</dbReference>
<dbReference type="AlphaFoldDB" id="I4BJK9"/>
<dbReference type="HOGENOM" id="CLU_000445_51_1_11"/>
<sequence>MVSISPEQELRGVVAMGGSAGGVEALTKAAAGLPEDLPYAVLMTLHLPAHGPSVLAQIIDRAGPLPAVSAEDGAPLRAGHIYTAVPGRHLLVRDHHIALSEGPTENGHRPAINALFRSAAVAFGPRAIGVLLSGVLDDGVLGLVAIRSRGGTTLCQEPADALFPTMPSNALRAGVVDQCAAASDIGRLLGKLAERDQAVRSSAPDPYMELENRIAMSERFAVDMDTEKLGPPSGFTCPDCSGSLQALGDDNYRCHIGHAWTAEALLSARDHEVQNALWIAVRSLDEKSRLAHRLRGQATSAAMRERFSTMASETEHALAVLRERLDLIENGSGPRDG</sequence>
<name>I4BJK9_MYCCN</name>
<organism evidence="6 7">
    <name type="scientific">Mycolicibacterium chubuense (strain NBB4)</name>
    <name type="common">Mycobacterium chubuense</name>
    <dbReference type="NCBI Taxonomy" id="710421"/>
    <lineage>
        <taxon>Bacteria</taxon>
        <taxon>Bacillati</taxon>
        <taxon>Actinomycetota</taxon>
        <taxon>Actinomycetes</taxon>
        <taxon>Mycobacteriales</taxon>
        <taxon>Mycobacteriaceae</taxon>
        <taxon>Mycolicibacterium</taxon>
    </lineage>
</organism>
<dbReference type="GO" id="GO:0006935">
    <property type="term" value="P:chemotaxis"/>
    <property type="evidence" value="ECO:0007669"/>
    <property type="project" value="UniProtKB-UniRule"/>
</dbReference>
<protein>
    <recommendedName>
        <fullName evidence="2">protein-glutamate methylesterase</fullName>
        <ecNumber evidence="2">3.1.1.61</ecNumber>
    </recommendedName>
</protein>
<proteinExistence type="predicted"/>
<keyword evidence="7" id="KW-1185">Reference proteome</keyword>
<comment type="catalytic activity">
    <reaction evidence="3">
        <text>[protein]-L-glutamate 5-O-methyl ester + H2O = L-glutamyl-[protein] + methanol + H(+)</text>
        <dbReference type="Rhea" id="RHEA:23236"/>
        <dbReference type="Rhea" id="RHEA-COMP:10208"/>
        <dbReference type="Rhea" id="RHEA-COMP:10311"/>
        <dbReference type="ChEBI" id="CHEBI:15377"/>
        <dbReference type="ChEBI" id="CHEBI:15378"/>
        <dbReference type="ChEBI" id="CHEBI:17790"/>
        <dbReference type="ChEBI" id="CHEBI:29973"/>
        <dbReference type="ChEBI" id="CHEBI:82795"/>
        <dbReference type="EC" id="3.1.1.61"/>
    </reaction>
</comment>
<evidence type="ECO:0000256" key="2">
    <source>
        <dbReference type="ARBA" id="ARBA00039140"/>
    </source>
</evidence>
<evidence type="ECO:0000313" key="6">
    <source>
        <dbReference type="EMBL" id="AFM17466.1"/>
    </source>
</evidence>